<dbReference type="InterPro" id="IPR015797">
    <property type="entry name" value="NUDIX_hydrolase-like_dom_sf"/>
</dbReference>
<comment type="similarity">
    <text evidence="2 5">Belongs to the Nudix hydrolase family.</text>
</comment>
<dbReference type="EMBL" id="JBHTCG010000016">
    <property type="protein sequence ID" value="MFC7385216.1"/>
    <property type="molecule type" value="Genomic_DNA"/>
</dbReference>
<reference evidence="8" key="1">
    <citation type="journal article" date="2019" name="Int. J. Syst. Evol. Microbiol.">
        <title>The Global Catalogue of Microorganisms (GCM) 10K type strain sequencing project: providing services to taxonomists for standard genome sequencing and annotation.</title>
        <authorList>
            <consortium name="The Broad Institute Genomics Platform"/>
            <consortium name="The Broad Institute Genome Sequencing Center for Infectious Disease"/>
            <person name="Wu L."/>
            <person name="Ma J."/>
        </authorList>
    </citation>
    <scope>NUCLEOTIDE SEQUENCE [LARGE SCALE GENOMIC DNA]</scope>
    <source>
        <strain evidence="8">CECT 7649</strain>
    </source>
</reference>
<dbReference type="CDD" id="cd04685">
    <property type="entry name" value="NUDIX_Hydrolase"/>
    <property type="match status" value="1"/>
</dbReference>
<keyword evidence="3 5" id="KW-0378">Hydrolase</keyword>
<evidence type="ECO:0000259" key="6">
    <source>
        <dbReference type="PROSITE" id="PS51462"/>
    </source>
</evidence>
<evidence type="ECO:0000256" key="1">
    <source>
        <dbReference type="ARBA" id="ARBA00001946"/>
    </source>
</evidence>
<comment type="caution">
    <text evidence="7">The sequence shown here is derived from an EMBL/GenBank/DDBJ whole genome shotgun (WGS) entry which is preliminary data.</text>
</comment>
<evidence type="ECO:0000256" key="5">
    <source>
        <dbReference type="RuleBase" id="RU003476"/>
    </source>
</evidence>
<dbReference type="Pfam" id="PF00293">
    <property type="entry name" value="NUDIX"/>
    <property type="match status" value="1"/>
</dbReference>
<sequence>MDRLPRDLPIVERDVVRLVVRDDLDRILLFHTHEITAPELGQWWELPGGGLDPGEDYRQAARRELREETGITIGDDQIGAPTWTRDGSFRHRDVRHLQHEVVVEVRLAGPGPDIDDRDRLDYEKEDYFDFRWWPIAEVVASPDQFYPRALPRLLTRFLDGETIEEPPEIWP</sequence>
<keyword evidence="4" id="KW-0460">Magnesium</keyword>
<keyword evidence="8" id="KW-1185">Reference proteome</keyword>
<gene>
    <name evidence="7" type="ORF">ACFQSB_23610</name>
</gene>
<dbReference type="PROSITE" id="PS00893">
    <property type="entry name" value="NUDIX_BOX"/>
    <property type="match status" value="1"/>
</dbReference>
<dbReference type="SUPFAM" id="SSF55811">
    <property type="entry name" value="Nudix"/>
    <property type="match status" value="1"/>
</dbReference>
<name>A0ABW2PDF6_9ACTN</name>
<evidence type="ECO:0000256" key="4">
    <source>
        <dbReference type="ARBA" id="ARBA00022842"/>
    </source>
</evidence>
<protein>
    <submittedName>
        <fullName evidence="7">NUDIX hydrolase</fullName>
    </submittedName>
</protein>
<dbReference type="InterPro" id="IPR020084">
    <property type="entry name" value="NUDIX_hydrolase_CS"/>
</dbReference>
<proteinExistence type="inferred from homology"/>
<dbReference type="RefSeq" id="WP_380829128.1">
    <property type="nucleotide sequence ID" value="NZ_JBHTCG010000016.1"/>
</dbReference>
<dbReference type="Gene3D" id="3.90.79.10">
    <property type="entry name" value="Nucleoside Triphosphate Pyrophosphohydrolase"/>
    <property type="match status" value="1"/>
</dbReference>
<dbReference type="PANTHER" id="PTHR43046:SF12">
    <property type="entry name" value="GDP-MANNOSE MANNOSYL HYDROLASE"/>
    <property type="match status" value="1"/>
</dbReference>
<dbReference type="GO" id="GO:0016787">
    <property type="term" value="F:hydrolase activity"/>
    <property type="evidence" value="ECO:0007669"/>
    <property type="project" value="UniProtKB-KW"/>
</dbReference>
<evidence type="ECO:0000313" key="8">
    <source>
        <dbReference type="Proteomes" id="UP001596496"/>
    </source>
</evidence>
<comment type="cofactor">
    <cofactor evidence="1">
        <name>Mg(2+)</name>
        <dbReference type="ChEBI" id="CHEBI:18420"/>
    </cofactor>
</comment>
<feature type="domain" description="Nudix hydrolase" evidence="6">
    <location>
        <begin position="11"/>
        <end position="155"/>
    </location>
</feature>
<dbReference type="PRINTS" id="PR00502">
    <property type="entry name" value="NUDIXFAMILY"/>
</dbReference>
<evidence type="ECO:0000256" key="2">
    <source>
        <dbReference type="ARBA" id="ARBA00005582"/>
    </source>
</evidence>
<accession>A0ABW2PDF6</accession>
<dbReference type="InterPro" id="IPR000086">
    <property type="entry name" value="NUDIX_hydrolase_dom"/>
</dbReference>
<dbReference type="PANTHER" id="PTHR43046">
    <property type="entry name" value="GDP-MANNOSE MANNOSYL HYDROLASE"/>
    <property type="match status" value="1"/>
</dbReference>
<dbReference type="PROSITE" id="PS51462">
    <property type="entry name" value="NUDIX"/>
    <property type="match status" value="1"/>
</dbReference>
<dbReference type="Proteomes" id="UP001596496">
    <property type="component" value="Unassembled WGS sequence"/>
</dbReference>
<evidence type="ECO:0000313" key="7">
    <source>
        <dbReference type="EMBL" id="MFC7385216.1"/>
    </source>
</evidence>
<evidence type="ECO:0000256" key="3">
    <source>
        <dbReference type="ARBA" id="ARBA00022801"/>
    </source>
</evidence>
<dbReference type="InterPro" id="IPR020476">
    <property type="entry name" value="Nudix_hydrolase"/>
</dbReference>
<organism evidence="7 8">
    <name type="scientific">Sphaerisporangium rhizosphaerae</name>
    <dbReference type="NCBI Taxonomy" id="2269375"/>
    <lineage>
        <taxon>Bacteria</taxon>
        <taxon>Bacillati</taxon>
        <taxon>Actinomycetota</taxon>
        <taxon>Actinomycetes</taxon>
        <taxon>Streptosporangiales</taxon>
        <taxon>Streptosporangiaceae</taxon>
        <taxon>Sphaerisporangium</taxon>
    </lineage>
</organism>